<dbReference type="EMBL" id="SVER01000013">
    <property type="protein sequence ID" value="MBE5919434.1"/>
    <property type="molecule type" value="Genomic_DNA"/>
</dbReference>
<evidence type="ECO:0000313" key="2">
    <source>
        <dbReference type="Proteomes" id="UP000766246"/>
    </source>
</evidence>
<sequence length="246" mass="28559">MKKRLVSMVLILGMLIQFGGCSGMDLIGKEKLNERQKKILVENGLSADWKDLKYDQKESITAIEAMLEYLEEKYGKEFEYLGYDNGLSFGDDEDLIAVAVDDDPVYDGVSVWRDEEDKTKFHDDYATVMLKKKLREESESFLNEVFDGADYMIYIDALEANDSGDKLEWGDVEIHVRASQMENVDSKEAYNKLWDYYETQMDDLRGVFLYVVKDEKFDEEYQIGYPEFFGEGDTVEDYVSKSDTEE</sequence>
<name>A0A927U703_9FIRM</name>
<gene>
    <name evidence="1" type="ORF">E7272_06260</name>
</gene>
<evidence type="ECO:0000313" key="1">
    <source>
        <dbReference type="EMBL" id="MBE5919434.1"/>
    </source>
</evidence>
<protein>
    <submittedName>
        <fullName evidence="1">Uncharacterized protein</fullName>
    </submittedName>
</protein>
<reference evidence="1" key="1">
    <citation type="submission" date="2019-04" db="EMBL/GenBank/DDBJ databases">
        <title>Evolution of Biomass-Degrading Anaerobic Consortia Revealed by Metagenomics.</title>
        <authorList>
            <person name="Peng X."/>
        </authorList>
    </citation>
    <scope>NUCLEOTIDE SEQUENCE</scope>
    <source>
        <strain evidence="1">SIG311</strain>
    </source>
</reference>
<organism evidence="1 2">
    <name type="scientific">Pseudobutyrivibrio ruminis</name>
    <dbReference type="NCBI Taxonomy" id="46206"/>
    <lineage>
        <taxon>Bacteria</taxon>
        <taxon>Bacillati</taxon>
        <taxon>Bacillota</taxon>
        <taxon>Clostridia</taxon>
        <taxon>Lachnospirales</taxon>
        <taxon>Lachnospiraceae</taxon>
        <taxon>Pseudobutyrivibrio</taxon>
    </lineage>
</organism>
<accession>A0A927U703</accession>
<comment type="caution">
    <text evidence="1">The sequence shown here is derived from an EMBL/GenBank/DDBJ whole genome shotgun (WGS) entry which is preliminary data.</text>
</comment>
<dbReference type="AlphaFoldDB" id="A0A927U703"/>
<proteinExistence type="predicted"/>
<dbReference type="Proteomes" id="UP000766246">
    <property type="component" value="Unassembled WGS sequence"/>
</dbReference>